<evidence type="ECO:0000256" key="4">
    <source>
        <dbReference type="ARBA" id="ARBA00022438"/>
    </source>
</evidence>
<dbReference type="PRINTS" id="PR00756">
    <property type="entry name" value="ALADIPTASE"/>
</dbReference>
<dbReference type="CDD" id="cd09601">
    <property type="entry name" value="M1_APN-Q_like"/>
    <property type="match status" value="1"/>
</dbReference>
<feature type="domain" description="Peptidase M1 membrane alanine aminopeptidase" evidence="16">
    <location>
        <begin position="238"/>
        <end position="455"/>
    </location>
</feature>
<keyword evidence="20" id="KW-1185">Reference proteome</keyword>
<evidence type="ECO:0000259" key="17">
    <source>
        <dbReference type="Pfam" id="PF11838"/>
    </source>
</evidence>
<dbReference type="Pfam" id="PF17900">
    <property type="entry name" value="Peptidase_M1_N"/>
    <property type="match status" value="1"/>
</dbReference>
<name>A0AA88ING3_ARTSF</name>
<feature type="domain" description="Aminopeptidase N-like N-terminal" evidence="18">
    <location>
        <begin position="20"/>
        <end position="203"/>
    </location>
</feature>
<dbReference type="FunFam" id="2.60.40.1730:FF:000002">
    <property type="entry name" value="Aminopeptidase"/>
    <property type="match status" value="1"/>
</dbReference>
<dbReference type="GO" id="GO:0070006">
    <property type="term" value="F:metalloaminopeptidase activity"/>
    <property type="evidence" value="ECO:0007669"/>
    <property type="project" value="TreeGrafter"/>
</dbReference>
<dbReference type="Pfam" id="PF01433">
    <property type="entry name" value="Peptidase_M1"/>
    <property type="match status" value="1"/>
</dbReference>
<protein>
    <recommendedName>
        <fullName evidence="15">Aminopeptidase</fullName>
        <ecNumber evidence="15">3.4.11.-</ecNumber>
    </recommendedName>
</protein>
<dbReference type="FunFam" id="2.60.40.1910:FF:000002">
    <property type="entry name" value="Aminopeptidase"/>
    <property type="match status" value="1"/>
</dbReference>
<dbReference type="GO" id="GO:0005886">
    <property type="term" value="C:plasma membrane"/>
    <property type="evidence" value="ECO:0007669"/>
    <property type="project" value="UniProtKB-SubCell"/>
</dbReference>
<evidence type="ECO:0000256" key="12">
    <source>
        <dbReference type="PIRSR" id="PIRSR634016-1"/>
    </source>
</evidence>
<evidence type="ECO:0000256" key="9">
    <source>
        <dbReference type="ARBA" id="ARBA00022833"/>
    </source>
</evidence>
<evidence type="ECO:0000313" key="20">
    <source>
        <dbReference type="Proteomes" id="UP001187531"/>
    </source>
</evidence>
<keyword evidence="8 15" id="KW-0378">Hydrolase</keyword>
<comment type="similarity">
    <text evidence="3 15">Belongs to the peptidase M1 family.</text>
</comment>
<evidence type="ECO:0000256" key="14">
    <source>
        <dbReference type="PIRSR" id="PIRSR634016-4"/>
    </source>
</evidence>
<gene>
    <name evidence="19" type="ORF">QYM36_007765</name>
</gene>
<dbReference type="GO" id="GO:0005737">
    <property type="term" value="C:cytoplasm"/>
    <property type="evidence" value="ECO:0007669"/>
    <property type="project" value="UniProtKB-SubCell"/>
</dbReference>
<evidence type="ECO:0000259" key="18">
    <source>
        <dbReference type="Pfam" id="PF17900"/>
    </source>
</evidence>
<dbReference type="Pfam" id="PF11838">
    <property type="entry name" value="ERAP1_C"/>
    <property type="match status" value="1"/>
</dbReference>
<feature type="domain" description="ERAP1-like C-terminal" evidence="17">
    <location>
        <begin position="535"/>
        <end position="847"/>
    </location>
</feature>
<dbReference type="GO" id="GO:0043171">
    <property type="term" value="P:peptide catabolic process"/>
    <property type="evidence" value="ECO:0007669"/>
    <property type="project" value="TreeGrafter"/>
</dbReference>
<comment type="subcellular location">
    <subcellularLocation>
        <location evidence="2">Cell membrane</location>
        <topology evidence="2">Lipid-anchor</topology>
        <topology evidence="2">GPI-anchor</topology>
    </subcellularLocation>
    <subcellularLocation>
        <location evidence="1">Cytoplasm</location>
    </subcellularLocation>
</comment>
<evidence type="ECO:0000256" key="8">
    <source>
        <dbReference type="ARBA" id="ARBA00022801"/>
    </source>
</evidence>
<evidence type="ECO:0000256" key="10">
    <source>
        <dbReference type="ARBA" id="ARBA00023049"/>
    </source>
</evidence>
<feature type="binding site" evidence="13">
    <location>
        <position position="314"/>
    </location>
    <ligand>
        <name>Zn(2+)</name>
        <dbReference type="ChEBI" id="CHEBI:29105"/>
        <note>catalytic</note>
    </ligand>
</feature>
<dbReference type="Gene3D" id="2.60.40.1730">
    <property type="entry name" value="tricorn interacting facor f3 domain"/>
    <property type="match status" value="1"/>
</dbReference>
<dbReference type="AlphaFoldDB" id="A0AA88ING3"/>
<evidence type="ECO:0000256" key="1">
    <source>
        <dbReference type="ARBA" id="ARBA00004496"/>
    </source>
</evidence>
<dbReference type="GO" id="GO:0016285">
    <property type="term" value="F:alanyl aminopeptidase activity"/>
    <property type="evidence" value="ECO:0007669"/>
    <property type="project" value="UniProtKB-EC"/>
</dbReference>
<keyword evidence="9 13" id="KW-0862">Zinc</keyword>
<dbReference type="InterPro" id="IPR034016">
    <property type="entry name" value="M1_APN-typ"/>
</dbReference>
<dbReference type="PANTHER" id="PTHR11533">
    <property type="entry name" value="PROTEASE M1 ZINC METALLOPROTEASE"/>
    <property type="match status" value="1"/>
</dbReference>
<dbReference type="InterPro" id="IPR024571">
    <property type="entry name" value="ERAP1-like_C_dom"/>
</dbReference>
<dbReference type="InterPro" id="IPR001930">
    <property type="entry name" value="Peptidase_M1"/>
</dbReference>
<evidence type="ECO:0000256" key="7">
    <source>
        <dbReference type="ARBA" id="ARBA00022723"/>
    </source>
</evidence>
<feature type="binding site" evidence="13">
    <location>
        <position position="310"/>
    </location>
    <ligand>
        <name>Zn(2+)</name>
        <dbReference type="ChEBI" id="CHEBI:29105"/>
        <note>catalytic</note>
    </ligand>
</feature>
<accession>A0AA88ING3</accession>
<sequence>MTEFLKEKTVFQRLPENVIPVHYEIMLEPNLEDFNFAGETNITIKVVESTSKIILNSLDLLIDEAKLEVEDGRVLIGNTTMYNESETAAIVFDTLIPKGNSILRLKFTGTLNSRLNGFYRAKYTIEGEVRHAACTQFEPTGARRCFPCWDEPNFKATFQFVLVVPKDKVALNNMPEVSSIEHPTNSSLRVVKFDTTPMMSTYITAVYVGEADFIESKTNSGVVVRVFTPKGEAETGRFSLDLAVKTLEFFDDYFKVPYPLPKADMIAISEYYGGAMENWGLVTFRETALLVDPVKTSVARKKRVASTVMHELAHMWFGNLVTMEWWTDLWLKEGFATFCSYLSGDKLLPSYEFINSMFSDCYGSAFHLDCLRSSHPIEVPVSSPNEIDEIFDEISYSKGSVLINMIHNFIGDEFFRNGMNMYLRKFAYKNSKTEDLWEALGEASSLPVKSVMSTWTRQMGFPLISVSIKQVGGVQKLEFSQERFIADGSKDENGLRWMVPITAVSEKSQTVPFATFLLDRSSEDIIIDSKVAEGWIKVNYGQLGFYRVKYSEELLKRLVPPLKSMTLPPLDRLGIVTDVDALVQAGKSSTVDLLELFWAYQSEDSYVVWSSICSGLSRLQNICEIMGYKKPMDSYTRKLLQKVLSMLGWNAVEGEKVTTGSFRARILLHAGLAGDKSVLEESRRRFKRHLDCVELIPADLRAAIYCIVMAFGDKETFETLKKLFNEESSSEERQRIGSAFGQARDESILHEVLEFSESEHVRKQESVLLLGAVASSQLGQQLAWNYYKEKHEDLVRKFPGAWHIGNVIQSFTSSFASEERAKEVEEFFSKHPAGVEMTVKQCVESIRLNAGWLTRDGESLKKYLDKYAE</sequence>
<dbReference type="InterPro" id="IPR050344">
    <property type="entry name" value="Peptidase_M1_aminopeptidases"/>
</dbReference>
<dbReference type="GO" id="GO:0008270">
    <property type="term" value="F:zinc ion binding"/>
    <property type="evidence" value="ECO:0007669"/>
    <property type="project" value="UniProtKB-UniRule"/>
</dbReference>
<keyword evidence="10 15" id="KW-0482">Metalloprotease</keyword>
<dbReference type="EC" id="3.4.11.-" evidence="15"/>
<feature type="active site" description="Proton acceptor" evidence="12">
    <location>
        <position position="311"/>
    </location>
</feature>
<dbReference type="InterPro" id="IPR014782">
    <property type="entry name" value="Peptidase_M1_dom"/>
</dbReference>
<comment type="catalytic activity">
    <reaction evidence="11">
        <text>Release of an N-terminal amino acid, preferentially alanine, from a wide range of peptides, amides and arylamides.</text>
        <dbReference type="EC" id="3.4.11.14"/>
    </reaction>
</comment>
<comment type="cofactor">
    <cofactor evidence="13 15">
        <name>Zn(2+)</name>
        <dbReference type="ChEBI" id="CHEBI:29105"/>
    </cofactor>
    <text evidence="13 15">Binds 1 zinc ion per subunit.</text>
</comment>
<evidence type="ECO:0000256" key="13">
    <source>
        <dbReference type="PIRSR" id="PIRSR634016-3"/>
    </source>
</evidence>
<dbReference type="SUPFAM" id="SSF63737">
    <property type="entry name" value="Leukotriene A4 hydrolase N-terminal domain"/>
    <property type="match status" value="1"/>
</dbReference>
<dbReference type="FunFam" id="1.25.50.20:FF:000002">
    <property type="entry name" value="Aminopeptidase"/>
    <property type="match status" value="1"/>
</dbReference>
<evidence type="ECO:0000259" key="16">
    <source>
        <dbReference type="Pfam" id="PF01433"/>
    </source>
</evidence>
<feature type="binding site" evidence="13">
    <location>
        <position position="333"/>
    </location>
    <ligand>
        <name>Zn(2+)</name>
        <dbReference type="ChEBI" id="CHEBI:29105"/>
        <note>catalytic</note>
    </ligand>
</feature>
<dbReference type="Gene3D" id="1.25.50.20">
    <property type="match status" value="1"/>
</dbReference>
<evidence type="ECO:0000256" key="6">
    <source>
        <dbReference type="ARBA" id="ARBA00022670"/>
    </source>
</evidence>
<organism evidence="19 20">
    <name type="scientific">Artemia franciscana</name>
    <name type="common">Brine shrimp</name>
    <name type="synonym">Artemia sanfranciscana</name>
    <dbReference type="NCBI Taxonomy" id="6661"/>
    <lineage>
        <taxon>Eukaryota</taxon>
        <taxon>Metazoa</taxon>
        <taxon>Ecdysozoa</taxon>
        <taxon>Arthropoda</taxon>
        <taxon>Crustacea</taxon>
        <taxon>Branchiopoda</taxon>
        <taxon>Anostraca</taxon>
        <taxon>Artemiidae</taxon>
        <taxon>Artemia</taxon>
    </lineage>
</organism>
<keyword evidence="6 15" id="KW-0645">Protease</keyword>
<dbReference type="EMBL" id="JAVRJZ010000001">
    <property type="protein sequence ID" value="KAK2727021.1"/>
    <property type="molecule type" value="Genomic_DNA"/>
</dbReference>
<dbReference type="GO" id="GO:0006508">
    <property type="term" value="P:proteolysis"/>
    <property type="evidence" value="ECO:0007669"/>
    <property type="project" value="UniProtKB-KW"/>
</dbReference>
<reference evidence="19" key="1">
    <citation type="submission" date="2023-07" db="EMBL/GenBank/DDBJ databases">
        <title>Chromosome-level genome assembly of Artemia franciscana.</title>
        <authorList>
            <person name="Jo E."/>
        </authorList>
    </citation>
    <scope>NUCLEOTIDE SEQUENCE</scope>
    <source>
        <tissue evidence="19">Whole body</tissue>
    </source>
</reference>
<evidence type="ECO:0000256" key="3">
    <source>
        <dbReference type="ARBA" id="ARBA00010136"/>
    </source>
</evidence>
<evidence type="ECO:0000313" key="19">
    <source>
        <dbReference type="EMBL" id="KAK2727021.1"/>
    </source>
</evidence>
<dbReference type="SUPFAM" id="SSF55486">
    <property type="entry name" value="Metalloproteases ('zincins'), catalytic domain"/>
    <property type="match status" value="1"/>
</dbReference>
<dbReference type="InterPro" id="IPR045357">
    <property type="entry name" value="Aminopeptidase_N-like_N"/>
</dbReference>
<comment type="caution">
    <text evidence="19">The sequence shown here is derived from an EMBL/GenBank/DDBJ whole genome shotgun (WGS) entry which is preliminary data.</text>
</comment>
<dbReference type="Gene3D" id="2.60.40.1910">
    <property type="match status" value="1"/>
</dbReference>
<keyword evidence="7 13" id="KW-0479">Metal-binding</keyword>
<proteinExistence type="inferred from homology"/>
<dbReference type="GO" id="GO:0042277">
    <property type="term" value="F:peptide binding"/>
    <property type="evidence" value="ECO:0007669"/>
    <property type="project" value="TreeGrafter"/>
</dbReference>
<dbReference type="GO" id="GO:0005615">
    <property type="term" value="C:extracellular space"/>
    <property type="evidence" value="ECO:0007669"/>
    <property type="project" value="TreeGrafter"/>
</dbReference>
<dbReference type="Proteomes" id="UP001187531">
    <property type="component" value="Unassembled WGS sequence"/>
</dbReference>
<keyword evidence="4 15" id="KW-0031">Aminopeptidase</keyword>
<evidence type="ECO:0000256" key="5">
    <source>
        <dbReference type="ARBA" id="ARBA00022490"/>
    </source>
</evidence>
<dbReference type="PANTHER" id="PTHR11533:SF174">
    <property type="entry name" value="PUROMYCIN-SENSITIVE AMINOPEPTIDASE-RELATED"/>
    <property type="match status" value="1"/>
</dbReference>
<keyword evidence="5" id="KW-0963">Cytoplasm</keyword>
<evidence type="ECO:0000256" key="2">
    <source>
        <dbReference type="ARBA" id="ARBA00004609"/>
    </source>
</evidence>
<dbReference type="InterPro" id="IPR027268">
    <property type="entry name" value="Peptidase_M4/M1_CTD_sf"/>
</dbReference>
<dbReference type="Gene3D" id="1.10.390.10">
    <property type="entry name" value="Neutral Protease Domain 2"/>
    <property type="match status" value="1"/>
</dbReference>
<dbReference type="InterPro" id="IPR042097">
    <property type="entry name" value="Aminopeptidase_N-like_N_sf"/>
</dbReference>
<evidence type="ECO:0000256" key="11">
    <source>
        <dbReference type="ARBA" id="ARBA00052895"/>
    </source>
</evidence>
<feature type="site" description="Transition state stabilizer" evidence="14">
    <location>
        <position position="396"/>
    </location>
</feature>
<evidence type="ECO:0000256" key="15">
    <source>
        <dbReference type="RuleBase" id="RU364040"/>
    </source>
</evidence>
<dbReference type="FunFam" id="1.10.390.10:FF:000001">
    <property type="entry name" value="Aminopeptidase"/>
    <property type="match status" value="1"/>
</dbReference>